<accession>A0A316J4Y5</accession>
<organism evidence="1 2">
    <name type="scientific">Falsochrobactrum shanghaiense</name>
    <dbReference type="NCBI Taxonomy" id="2201899"/>
    <lineage>
        <taxon>Bacteria</taxon>
        <taxon>Pseudomonadati</taxon>
        <taxon>Pseudomonadota</taxon>
        <taxon>Alphaproteobacteria</taxon>
        <taxon>Hyphomicrobiales</taxon>
        <taxon>Brucellaceae</taxon>
        <taxon>Falsochrobactrum</taxon>
    </lineage>
</organism>
<evidence type="ECO:0000313" key="1">
    <source>
        <dbReference type="EMBL" id="PWL16391.1"/>
    </source>
</evidence>
<gene>
    <name evidence="1" type="ORF">DKP76_17905</name>
</gene>
<protein>
    <submittedName>
        <fullName evidence="1">Uncharacterized protein</fullName>
    </submittedName>
</protein>
<dbReference type="AlphaFoldDB" id="A0A316J4Y5"/>
<evidence type="ECO:0000313" key="2">
    <source>
        <dbReference type="Proteomes" id="UP000245865"/>
    </source>
</evidence>
<sequence>MTPTHSISRQTAEIAFAKIQTPFLLRKPADQKCDPIAQARQEKTLRLRSARLAKEAEDLRGKSAALFFPSARKA</sequence>
<name>A0A316J4Y5_9HYPH</name>
<comment type="caution">
    <text evidence="1">The sequence shown here is derived from an EMBL/GenBank/DDBJ whole genome shotgun (WGS) entry which is preliminary data.</text>
</comment>
<proteinExistence type="predicted"/>
<dbReference type="Proteomes" id="UP000245865">
    <property type="component" value="Unassembled WGS sequence"/>
</dbReference>
<reference evidence="1 2" key="1">
    <citation type="submission" date="2018-05" db="EMBL/GenBank/DDBJ databases">
        <title>Comparative genomic sequence analysis between strain HN4 and CCM 8460T (Falsochrobactrum ovis) will provide more evidence to prove that HN4 is a new species of Falsochrobactrum.</title>
        <authorList>
            <person name="Lyu W."/>
            <person name="Sun L."/>
            <person name="Yao L."/>
        </authorList>
    </citation>
    <scope>NUCLEOTIDE SEQUENCE [LARGE SCALE GENOMIC DNA]</scope>
    <source>
        <strain evidence="1 2">HN4</strain>
    </source>
</reference>
<dbReference type="EMBL" id="QGDB01000012">
    <property type="protein sequence ID" value="PWL16391.1"/>
    <property type="molecule type" value="Genomic_DNA"/>
</dbReference>
<keyword evidence="2" id="KW-1185">Reference proteome</keyword>